<gene>
    <name evidence="2" type="ORF">EVAR_18763_1</name>
</gene>
<name>A0A4C1UMB1_EUMVA</name>
<keyword evidence="3" id="KW-1185">Reference proteome</keyword>
<comment type="caution">
    <text evidence="2">The sequence shown here is derived from an EMBL/GenBank/DDBJ whole genome shotgun (WGS) entry which is preliminary data.</text>
</comment>
<dbReference type="OrthoDB" id="425681at2759"/>
<evidence type="ECO:0000313" key="2">
    <source>
        <dbReference type="EMBL" id="GBP27568.1"/>
    </source>
</evidence>
<feature type="compositionally biased region" description="Low complexity" evidence="1">
    <location>
        <begin position="7"/>
        <end position="19"/>
    </location>
</feature>
<organism evidence="2 3">
    <name type="scientific">Eumeta variegata</name>
    <name type="common">Bagworm moth</name>
    <name type="synonym">Eumeta japonica</name>
    <dbReference type="NCBI Taxonomy" id="151549"/>
    <lineage>
        <taxon>Eukaryota</taxon>
        <taxon>Metazoa</taxon>
        <taxon>Ecdysozoa</taxon>
        <taxon>Arthropoda</taxon>
        <taxon>Hexapoda</taxon>
        <taxon>Insecta</taxon>
        <taxon>Pterygota</taxon>
        <taxon>Neoptera</taxon>
        <taxon>Endopterygota</taxon>
        <taxon>Lepidoptera</taxon>
        <taxon>Glossata</taxon>
        <taxon>Ditrysia</taxon>
        <taxon>Tineoidea</taxon>
        <taxon>Psychidae</taxon>
        <taxon>Oiketicinae</taxon>
        <taxon>Eumeta</taxon>
    </lineage>
</organism>
<dbReference type="AlphaFoldDB" id="A0A4C1UMB1"/>
<dbReference type="EMBL" id="BGZK01000195">
    <property type="protein sequence ID" value="GBP27568.1"/>
    <property type="molecule type" value="Genomic_DNA"/>
</dbReference>
<evidence type="ECO:0000313" key="3">
    <source>
        <dbReference type="Proteomes" id="UP000299102"/>
    </source>
</evidence>
<feature type="region of interest" description="Disordered" evidence="1">
    <location>
        <begin position="1"/>
        <end position="22"/>
    </location>
</feature>
<proteinExistence type="predicted"/>
<dbReference type="Proteomes" id="UP000299102">
    <property type="component" value="Unassembled WGS sequence"/>
</dbReference>
<evidence type="ECO:0000256" key="1">
    <source>
        <dbReference type="SAM" id="MobiDB-lite"/>
    </source>
</evidence>
<accession>A0A4C1UMB1</accession>
<reference evidence="2 3" key="1">
    <citation type="journal article" date="2019" name="Commun. Biol.">
        <title>The bagworm genome reveals a unique fibroin gene that provides high tensile strength.</title>
        <authorList>
            <person name="Kono N."/>
            <person name="Nakamura H."/>
            <person name="Ohtoshi R."/>
            <person name="Tomita M."/>
            <person name="Numata K."/>
            <person name="Arakawa K."/>
        </authorList>
    </citation>
    <scope>NUCLEOTIDE SEQUENCE [LARGE SCALE GENOMIC DNA]</scope>
</reference>
<protein>
    <submittedName>
        <fullName evidence="2">Uncharacterized protein</fullName>
    </submittedName>
</protein>
<sequence>MRDGQTGAAPAGALHGPLPKKLITPKGRRLESSILSDINNAATTTVSNLRPALRRRGGLKTKAYGLKQKRLWDDVPILNRFIDGSEQCRALTTSLLRRLPVREGILSPTLMYGSENWMRQKKNESRIIALDMRSLRSMCEVSPKETLHPMRAVWFEGRCSDRIIKSICKIKGCLCRGAHPIRFLWVKRAVIQEIDTPSGHAIAYFTAYCTVNSTISRRPGRGARAVSTAARFGHVVVSKAARTCDRSVLALSLFTRLRDASEDNVFFKLYA</sequence>